<dbReference type="EMBL" id="CP003051">
    <property type="protein sequence ID" value="AGA89100.1"/>
    <property type="molecule type" value="Genomic_DNA"/>
</dbReference>
<dbReference type="Pfam" id="PF08443">
    <property type="entry name" value="RimK"/>
    <property type="match status" value="1"/>
</dbReference>
<dbReference type="PANTHER" id="PTHR21621:SF0">
    <property type="entry name" value="BETA-CITRYLGLUTAMATE SYNTHASE B-RELATED"/>
    <property type="match status" value="1"/>
</dbReference>
<evidence type="ECO:0000256" key="2">
    <source>
        <dbReference type="PROSITE-ProRule" id="PRU00409"/>
    </source>
</evidence>
<dbReference type="KEGG" id="tmb:Thimo_0228"/>
<gene>
    <name evidence="4" type="ORF">Thimo_0228</name>
</gene>
<dbReference type="Gene3D" id="3.30.1490.20">
    <property type="entry name" value="ATP-grasp fold, A domain"/>
    <property type="match status" value="1"/>
</dbReference>
<dbReference type="HOGENOM" id="CLU_075266_0_0_6"/>
<keyword evidence="5" id="KW-1185">Reference proteome</keyword>
<keyword evidence="4" id="KW-0808">Transferase</keyword>
<dbReference type="PANTHER" id="PTHR21621">
    <property type="entry name" value="RIBOSOMAL PROTEIN S6 MODIFICATION PROTEIN"/>
    <property type="match status" value="1"/>
</dbReference>
<reference evidence="4 5" key="1">
    <citation type="submission" date="2011-09" db="EMBL/GenBank/DDBJ databases">
        <title>Complete sequence of chromosome of Thioflavicoccus mobilis 8321.</title>
        <authorList>
            <consortium name="US DOE Joint Genome Institute"/>
            <person name="Lucas S."/>
            <person name="Han J."/>
            <person name="Lapidus A."/>
            <person name="Cheng J.-F."/>
            <person name="Goodwin L."/>
            <person name="Pitluck S."/>
            <person name="Peters L."/>
            <person name="Ovchinnikova G."/>
            <person name="Lu M."/>
            <person name="Detter J.C."/>
            <person name="Han C."/>
            <person name="Tapia R."/>
            <person name="Land M."/>
            <person name="Hauser L."/>
            <person name="Kyrpides N."/>
            <person name="Ivanova N."/>
            <person name="Pagani I."/>
            <person name="Vogl K."/>
            <person name="Liu Z."/>
            <person name="Imhoff J."/>
            <person name="Thiel V."/>
            <person name="Frigaard N.-U."/>
            <person name="Bryant D."/>
            <person name="Woyke T."/>
        </authorList>
    </citation>
    <scope>NUCLEOTIDE SEQUENCE [LARGE SCALE GENOMIC DNA]</scope>
    <source>
        <strain evidence="4 5">8321</strain>
    </source>
</reference>
<dbReference type="GO" id="GO:0009432">
    <property type="term" value="P:SOS response"/>
    <property type="evidence" value="ECO:0007669"/>
    <property type="project" value="TreeGrafter"/>
</dbReference>
<feature type="domain" description="ATP-grasp" evidence="3">
    <location>
        <begin position="79"/>
        <end position="260"/>
    </location>
</feature>
<dbReference type="GO" id="GO:0016740">
    <property type="term" value="F:transferase activity"/>
    <property type="evidence" value="ECO:0007669"/>
    <property type="project" value="UniProtKB-KW"/>
</dbReference>
<accession>L0GUQ4</accession>
<keyword evidence="1" id="KW-0464">Manganese</keyword>
<sequence length="262" mass="29138">MVRRAIRLVSFDAFRSLGIPGVSVLKPEDFIRQRVLIEATDWVLFPQTWQLNVLCYAWKRRVFPSPSTYDIGYDKVEQTRVFESLAPAHVPRTLIRAADEGAIEQAIDELGLPLVVKEPRNAMGRGVHLLETRSALRAWCAQHPVLYAQEYLPLSADLRVVWVGDRVLTAYWRRGGDGFHHNIACSAILDYEAIPGAALELLAALARTLGIDHAGFDIAWMDGHPYLLELNVLFGNAGLRQAGVDIAGTIVAHLHERVGSAI</sequence>
<evidence type="ECO:0000313" key="5">
    <source>
        <dbReference type="Proteomes" id="UP000010816"/>
    </source>
</evidence>
<keyword evidence="2" id="KW-0547">Nucleotide-binding</keyword>
<dbReference type="GO" id="GO:0005524">
    <property type="term" value="F:ATP binding"/>
    <property type="evidence" value="ECO:0007669"/>
    <property type="project" value="UniProtKB-UniRule"/>
</dbReference>
<dbReference type="InterPro" id="IPR013815">
    <property type="entry name" value="ATP_grasp_subdomain_1"/>
</dbReference>
<dbReference type="SUPFAM" id="SSF56059">
    <property type="entry name" value="Glutathione synthetase ATP-binding domain-like"/>
    <property type="match status" value="1"/>
</dbReference>
<dbReference type="eggNOG" id="COG0189">
    <property type="taxonomic scope" value="Bacteria"/>
</dbReference>
<evidence type="ECO:0000313" key="4">
    <source>
        <dbReference type="EMBL" id="AGA89100.1"/>
    </source>
</evidence>
<dbReference type="STRING" id="765912.Thimo_0228"/>
<dbReference type="GO" id="GO:0005737">
    <property type="term" value="C:cytoplasm"/>
    <property type="evidence" value="ECO:0007669"/>
    <property type="project" value="TreeGrafter"/>
</dbReference>
<keyword evidence="2" id="KW-0067">ATP-binding</keyword>
<protein>
    <submittedName>
        <fullName evidence="4">Glutathione synthase/ribosomal protein S6 modification enzyme (Glutaminyl transferase)</fullName>
    </submittedName>
</protein>
<evidence type="ECO:0000256" key="1">
    <source>
        <dbReference type="ARBA" id="ARBA00023211"/>
    </source>
</evidence>
<dbReference type="Proteomes" id="UP000010816">
    <property type="component" value="Chromosome"/>
</dbReference>
<dbReference type="Gene3D" id="3.30.470.20">
    <property type="entry name" value="ATP-grasp fold, B domain"/>
    <property type="match status" value="1"/>
</dbReference>
<organism evidence="4 5">
    <name type="scientific">Thioflavicoccus mobilis 8321</name>
    <dbReference type="NCBI Taxonomy" id="765912"/>
    <lineage>
        <taxon>Bacteria</taxon>
        <taxon>Pseudomonadati</taxon>
        <taxon>Pseudomonadota</taxon>
        <taxon>Gammaproteobacteria</taxon>
        <taxon>Chromatiales</taxon>
        <taxon>Chromatiaceae</taxon>
        <taxon>Thioflavicoccus</taxon>
    </lineage>
</organism>
<evidence type="ECO:0000259" key="3">
    <source>
        <dbReference type="PROSITE" id="PS50975"/>
    </source>
</evidence>
<dbReference type="AlphaFoldDB" id="L0GUQ4"/>
<proteinExistence type="predicted"/>
<dbReference type="GO" id="GO:0046872">
    <property type="term" value="F:metal ion binding"/>
    <property type="evidence" value="ECO:0007669"/>
    <property type="project" value="InterPro"/>
</dbReference>
<dbReference type="GO" id="GO:0018169">
    <property type="term" value="F:ribosomal S6-glutamic acid ligase activity"/>
    <property type="evidence" value="ECO:0007669"/>
    <property type="project" value="TreeGrafter"/>
</dbReference>
<dbReference type="PROSITE" id="PS50975">
    <property type="entry name" value="ATP_GRASP"/>
    <property type="match status" value="1"/>
</dbReference>
<dbReference type="PATRIC" id="fig|765912.4.peg.227"/>
<dbReference type="InterPro" id="IPR011761">
    <property type="entry name" value="ATP-grasp"/>
</dbReference>
<dbReference type="InterPro" id="IPR013651">
    <property type="entry name" value="ATP-grasp_RimK-type"/>
</dbReference>
<name>L0GUQ4_9GAMM</name>